<dbReference type="KEGG" id="sbl:Sbal_0698"/>
<protein>
    <recommendedName>
        <fullName evidence="3">Outer membrane protein beta-barrel domain-containing protein</fullName>
    </recommendedName>
</protein>
<dbReference type="HOGENOM" id="CLU_1495220_0_0_6"/>
<dbReference type="SUPFAM" id="SSF56925">
    <property type="entry name" value="OMPA-like"/>
    <property type="match status" value="1"/>
</dbReference>
<evidence type="ECO:0000259" key="3">
    <source>
        <dbReference type="Pfam" id="PF13505"/>
    </source>
</evidence>
<proteinExistence type="predicted"/>
<gene>
    <name evidence="4" type="ordered locus">Sbal_0698</name>
</gene>
<dbReference type="Pfam" id="PF13505">
    <property type="entry name" value="OMP_b-brl"/>
    <property type="match status" value="1"/>
</dbReference>
<evidence type="ECO:0000313" key="5">
    <source>
        <dbReference type="Proteomes" id="UP000001557"/>
    </source>
</evidence>
<feature type="chain" id="PRO_5002652057" description="Outer membrane protein beta-barrel domain-containing protein" evidence="2">
    <location>
        <begin position="19"/>
        <end position="183"/>
    </location>
</feature>
<organism evidence="4 5">
    <name type="scientific">Shewanella baltica (strain OS155 / ATCC BAA-1091)</name>
    <dbReference type="NCBI Taxonomy" id="325240"/>
    <lineage>
        <taxon>Bacteria</taxon>
        <taxon>Pseudomonadati</taxon>
        <taxon>Pseudomonadota</taxon>
        <taxon>Gammaproteobacteria</taxon>
        <taxon>Alteromonadales</taxon>
        <taxon>Shewanellaceae</taxon>
        <taxon>Shewanella</taxon>
    </lineage>
</organism>
<dbReference type="InterPro" id="IPR011250">
    <property type="entry name" value="OMP/PagP_B-barrel"/>
</dbReference>
<dbReference type="OrthoDB" id="6266843at2"/>
<feature type="signal peptide" evidence="2">
    <location>
        <begin position="1"/>
        <end position="18"/>
    </location>
</feature>
<evidence type="ECO:0000256" key="2">
    <source>
        <dbReference type="SAM" id="SignalP"/>
    </source>
</evidence>
<dbReference type="InterPro" id="IPR027385">
    <property type="entry name" value="Beta-barrel_OMP"/>
</dbReference>
<sequence length="183" mass="20547" precursor="true">MKRLFLLLTLLISTTAYSADETHGFSAGLGFGSTENYGAITHYDFAYRYQFTPNWGVEVGYTPFQSEPFTGAINAIFDDYVLVNSYSSRLAGTYTYQISARHNAILKVGLSQSKTNYELDDYTNNSDDAITIDEYSDDGYGLYAALGWRCRFYNGFEFMTTLAYQDSGTLEMTSFTVGIGYSF</sequence>
<name>A3D0G3_SHEB5</name>
<keyword evidence="5" id="KW-1185">Reference proteome</keyword>
<reference evidence="4 5" key="1">
    <citation type="submission" date="2007-02" db="EMBL/GenBank/DDBJ databases">
        <title>Complete sequence of chromosome of Shewanella baltica OS155.</title>
        <authorList>
            <consortium name="US DOE Joint Genome Institute"/>
            <person name="Copeland A."/>
            <person name="Lucas S."/>
            <person name="Lapidus A."/>
            <person name="Barry K."/>
            <person name="Detter J.C."/>
            <person name="Glavina del Rio T."/>
            <person name="Hammon N."/>
            <person name="Israni S."/>
            <person name="Dalin E."/>
            <person name="Tice H."/>
            <person name="Pitluck S."/>
            <person name="Sims D.R."/>
            <person name="Brettin T."/>
            <person name="Bruce D."/>
            <person name="Han C."/>
            <person name="Tapia R."/>
            <person name="Brainard J."/>
            <person name="Schmutz J."/>
            <person name="Larimer F."/>
            <person name="Land M."/>
            <person name="Hauser L."/>
            <person name="Kyrpides N."/>
            <person name="Mikhailova N."/>
            <person name="Brettar I."/>
            <person name="Klappenbach J."/>
            <person name="Konstantinidis K."/>
            <person name="Rodrigues J."/>
            <person name="Tiedje J."/>
            <person name="Richardson P."/>
        </authorList>
    </citation>
    <scope>NUCLEOTIDE SEQUENCE [LARGE SCALE GENOMIC DNA]</scope>
    <source>
        <strain evidence="5">OS155 / ATCC BAA-1091</strain>
    </source>
</reference>
<keyword evidence="1 2" id="KW-0732">Signal</keyword>
<dbReference type="Gene3D" id="2.40.160.20">
    <property type="match status" value="1"/>
</dbReference>
<feature type="domain" description="Outer membrane protein beta-barrel" evidence="3">
    <location>
        <begin position="5"/>
        <end position="183"/>
    </location>
</feature>
<dbReference type="Proteomes" id="UP000001557">
    <property type="component" value="Chromosome"/>
</dbReference>
<dbReference type="RefSeq" id="WP_011845829.1">
    <property type="nucleotide sequence ID" value="NC_009052.1"/>
</dbReference>
<accession>A3D0G3</accession>
<dbReference type="EMBL" id="CP000563">
    <property type="protein sequence ID" value="ABN60226.1"/>
    <property type="molecule type" value="Genomic_DNA"/>
</dbReference>
<dbReference type="AlphaFoldDB" id="A3D0G3"/>
<evidence type="ECO:0000256" key="1">
    <source>
        <dbReference type="ARBA" id="ARBA00022729"/>
    </source>
</evidence>
<evidence type="ECO:0000313" key="4">
    <source>
        <dbReference type="EMBL" id="ABN60226.1"/>
    </source>
</evidence>